<accession>A0AAN9MNL8</accession>
<keyword evidence="3" id="KW-0238">DNA-binding</keyword>
<protein>
    <recommendedName>
        <fullName evidence="8">AP2/ERF domain-containing protein</fullName>
    </recommendedName>
</protein>
<dbReference type="GO" id="GO:0005634">
    <property type="term" value="C:nucleus"/>
    <property type="evidence" value="ECO:0007669"/>
    <property type="project" value="UniProtKB-SubCell"/>
</dbReference>
<proteinExistence type="inferred from homology"/>
<feature type="region of interest" description="Disordered" evidence="7">
    <location>
        <begin position="132"/>
        <end position="194"/>
    </location>
</feature>
<dbReference type="SUPFAM" id="SSF54171">
    <property type="entry name" value="DNA-binding domain"/>
    <property type="match status" value="1"/>
</dbReference>
<dbReference type="PANTHER" id="PTHR31190">
    <property type="entry name" value="DNA-BINDING DOMAIN"/>
    <property type="match status" value="1"/>
</dbReference>
<dbReference type="SMART" id="SM00380">
    <property type="entry name" value="AP2"/>
    <property type="match status" value="1"/>
</dbReference>
<evidence type="ECO:0000256" key="1">
    <source>
        <dbReference type="ARBA" id="ARBA00004123"/>
    </source>
</evidence>
<dbReference type="CDD" id="cd00018">
    <property type="entry name" value="AP2"/>
    <property type="match status" value="1"/>
</dbReference>
<dbReference type="GO" id="GO:0003700">
    <property type="term" value="F:DNA-binding transcription factor activity"/>
    <property type="evidence" value="ECO:0007669"/>
    <property type="project" value="InterPro"/>
</dbReference>
<feature type="compositionally biased region" description="Gly residues" evidence="7">
    <location>
        <begin position="364"/>
        <end position="373"/>
    </location>
</feature>
<feature type="domain" description="AP2/ERF" evidence="8">
    <location>
        <begin position="189"/>
        <end position="246"/>
    </location>
</feature>
<dbReference type="PANTHER" id="PTHR31190:SF421">
    <property type="entry name" value="ETHYLENE-RESPONSIVE TRANSCRIPTION FACTOR ERF110"/>
    <property type="match status" value="1"/>
</dbReference>
<feature type="compositionally biased region" description="Polar residues" evidence="7">
    <location>
        <begin position="91"/>
        <end position="113"/>
    </location>
</feature>
<dbReference type="Gene3D" id="3.30.730.10">
    <property type="entry name" value="AP2/ERF domain"/>
    <property type="match status" value="1"/>
</dbReference>
<organism evidence="9 10">
    <name type="scientific">Phaseolus coccineus</name>
    <name type="common">Scarlet runner bean</name>
    <name type="synonym">Phaseolus multiflorus</name>
    <dbReference type="NCBI Taxonomy" id="3886"/>
    <lineage>
        <taxon>Eukaryota</taxon>
        <taxon>Viridiplantae</taxon>
        <taxon>Streptophyta</taxon>
        <taxon>Embryophyta</taxon>
        <taxon>Tracheophyta</taxon>
        <taxon>Spermatophyta</taxon>
        <taxon>Magnoliopsida</taxon>
        <taxon>eudicotyledons</taxon>
        <taxon>Gunneridae</taxon>
        <taxon>Pentapetalae</taxon>
        <taxon>rosids</taxon>
        <taxon>fabids</taxon>
        <taxon>Fabales</taxon>
        <taxon>Fabaceae</taxon>
        <taxon>Papilionoideae</taxon>
        <taxon>50 kb inversion clade</taxon>
        <taxon>NPAAA clade</taxon>
        <taxon>indigoferoid/millettioid clade</taxon>
        <taxon>Phaseoleae</taxon>
        <taxon>Phaseolus</taxon>
    </lineage>
</organism>
<evidence type="ECO:0000259" key="8">
    <source>
        <dbReference type="PROSITE" id="PS51032"/>
    </source>
</evidence>
<dbReference type="PRINTS" id="PR00367">
    <property type="entry name" value="ETHRSPELEMNT"/>
</dbReference>
<reference evidence="9 10" key="1">
    <citation type="submission" date="2024-01" db="EMBL/GenBank/DDBJ databases">
        <title>The genomes of 5 underutilized Papilionoideae crops provide insights into root nodulation and disease resistanc.</title>
        <authorList>
            <person name="Jiang F."/>
        </authorList>
    </citation>
    <scope>NUCLEOTIDE SEQUENCE [LARGE SCALE GENOMIC DNA]</scope>
    <source>
        <strain evidence="9">JINMINGXINNONG_FW02</strain>
        <tissue evidence="9">Leaves</tissue>
    </source>
</reference>
<evidence type="ECO:0000256" key="5">
    <source>
        <dbReference type="ARBA" id="ARBA00023242"/>
    </source>
</evidence>
<name>A0AAN9MNL8_PHACN</name>
<keyword evidence="4" id="KW-0804">Transcription</keyword>
<dbReference type="InterPro" id="IPR016177">
    <property type="entry name" value="DNA-bd_dom_sf"/>
</dbReference>
<dbReference type="Proteomes" id="UP001374584">
    <property type="component" value="Unassembled WGS sequence"/>
</dbReference>
<comment type="subcellular location">
    <subcellularLocation>
        <location evidence="1">Nucleus</location>
    </subcellularLocation>
</comment>
<dbReference type="GO" id="GO:0003677">
    <property type="term" value="F:DNA binding"/>
    <property type="evidence" value="ECO:0007669"/>
    <property type="project" value="UniProtKB-KW"/>
</dbReference>
<dbReference type="InterPro" id="IPR001471">
    <property type="entry name" value="AP2/ERF_dom"/>
</dbReference>
<evidence type="ECO:0000313" key="10">
    <source>
        <dbReference type="Proteomes" id="UP001374584"/>
    </source>
</evidence>
<dbReference type="InterPro" id="IPR036955">
    <property type="entry name" value="AP2/ERF_dom_sf"/>
</dbReference>
<dbReference type="InterPro" id="IPR044808">
    <property type="entry name" value="ERF_plant"/>
</dbReference>
<feature type="region of interest" description="Disordered" evidence="7">
    <location>
        <begin position="353"/>
        <end position="399"/>
    </location>
</feature>
<dbReference type="Pfam" id="PF00847">
    <property type="entry name" value="AP2"/>
    <property type="match status" value="1"/>
</dbReference>
<evidence type="ECO:0000313" key="9">
    <source>
        <dbReference type="EMBL" id="KAK7357191.1"/>
    </source>
</evidence>
<dbReference type="PROSITE" id="PS51032">
    <property type="entry name" value="AP2_ERF"/>
    <property type="match status" value="1"/>
</dbReference>
<feature type="compositionally biased region" description="Low complexity" evidence="7">
    <location>
        <begin position="164"/>
        <end position="181"/>
    </location>
</feature>
<dbReference type="AlphaFoldDB" id="A0AAN9MNL8"/>
<gene>
    <name evidence="9" type="ORF">VNO80_16474</name>
</gene>
<keyword evidence="2" id="KW-0805">Transcription regulation</keyword>
<sequence>MSFPNTSISHFIRSSPRMHASRLTFPVGTPLHSLNCISSSSHVSDRRSRSSFFFATTLLRGLSSGSGNFATEPGGEEDAEETFSPRDVPVQGSTVGSVPTHVVSPSASAQTSTEWVPASGFPMMSRFMHAPSPGLSSSPGPALLGSGSGSGWVGQKRAREDETSAAASGGEGGSSQSASQEESGERRRRYRGVRQRPWGKWAAEIRDPHKAARVWLGTFDTAEAAARAYDEAALRFRGNRAKLNFPENVTAVRPPHLPDFPATALAGSSDVPAVTGYSPAVMQGAPFQSSSDLLRDYWGYSQLLRSTGDFHGLEQWFYDSQMAALQSSSSPLLPLPPAYAPSSASFPLFSSQQMGVFRPPGQQPHGGGDGGSGSEFPPSSWSDTSGYPPPPPPPPPPPV</sequence>
<evidence type="ECO:0000256" key="2">
    <source>
        <dbReference type="ARBA" id="ARBA00023015"/>
    </source>
</evidence>
<keyword evidence="10" id="KW-1185">Reference proteome</keyword>
<dbReference type="FunFam" id="3.30.730.10:FF:000001">
    <property type="entry name" value="Ethylene-responsive transcription factor 2"/>
    <property type="match status" value="1"/>
</dbReference>
<evidence type="ECO:0000256" key="4">
    <source>
        <dbReference type="ARBA" id="ARBA00023163"/>
    </source>
</evidence>
<comment type="caution">
    <text evidence="9">The sequence shown here is derived from an EMBL/GenBank/DDBJ whole genome shotgun (WGS) entry which is preliminary data.</text>
</comment>
<evidence type="ECO:0000256" key="3">
    <source>
        <dbReference type="ARBA" id="ARBA00023125"/>
    </source>
</evidence>
<keyword evidence="5" id="KW-0539">Nucleus</keyword>
<evidence type="ECO:0000256" key="7">
    <source>
        <dbReference type="SAM" id="MobiDB-lite"/>
    </source>
</evidence>
<feature type="compositionally biased region" description="Low complexity" evidence="7">
    <location>
        <begin position="132"/>
        <end position="145"/>
    </location>
</feature>
<dbReference type="EMBL" id="JAYMYR010000006">
    <property type="protein sequence ID" value="KAK7357191.1"/>
    <property type="molecule type" value="Genomic_DNA"/>
</dbReference>
<feature type="region of interest" description="Disordered" evidence="7">
    <location>
        <begin position="65"/>
        <end position="113"/>
    </location>
</feature>
<feature type="compositionally biased region" description="Pro residues" evidence="7">
    <location>
        <begin position="387"/>
        <end position="399"/>
    </location>
</feature>
<comment type="similarity">
    <text evidence="6">Belongs to the AP2/ERF transcription factor family. ERF subfamily.</text>
</comment>
<evidence type="ECO:0000256" key="6">
    <source>
        <dbReference type="ARBA" id="ARBA00024343"/>
    </source>
</evidence>
<dbReference type="GO" id="GO:0009873">
    <property type="term" value="P:ethylene-activated signaling pathway"/>
    <property type="evidence" value="ECO:0007669"/>
    <property type="project" value="InterPro"/>
</dbReference>